<dbReference type="PROSITE" id="PS51405">
    <property type="entry name" value="HEME_HALOPEROXIDASE"/>
    <property type="match status" value="1"/>
</dbReference>
<evidence type="ECO:0000259" key="9">
    <source>
        <dbReference type="PROSITE" id="PS51405"/>
    </source>
</evidence>
<name>A0A8H6LWV5_9AGAR</name>
<reference evidence="10 11" key="1">
    <citation type="submission" date="2020-07" db="EMBL/GenBank/DDBJ databases">
        <title>Comparative genomics of pyrophilous fungi reveals a link between fire events and developmental genes.</title>
        <authorList>
            <consortium name="DOE Joint Genome Institute"/>
            <person name="Steindorff A.S."/>
            <person name="Carver A."/>
            <person name="Calhoun S."/>
            <person name="Stillman K."/>
            <person name="Liu H."/>
            <person name="Lipzen A."/>
            <person name="Pangilinan J."/>
            <person name="Labutti K."/>
            <person name="Bruns T.D."/>
            <person name="Grigoriev I.V."/>
        </authorList>
    </citation>
    <scope>NUCLEOTIDE SEQUENCE [LARGE SCALE GENOMIC DNA]</scope>
    <source>
        <strain evidence="10 11">CBS 144469</strain>
    </source>
</reference>
<evidence type="ECO:0000256" key="8">
    <source>
        <dbReference type="SAM" id="MobiDB-lite"/>
    </source>
</evidence>
<feature type="compositionally biased region" description="Low complexity" evidence="8">
    <location>
        <begin position="1"/>
        <end position="15"/>
    </location>
</feature>
<dbReference type="InterPro" id="IPR036851">
    <property type="entry name" value="Chloroperoxidase-like_sf"/>
</dbReference>
<dbReference type="EMBL" id="JACGCI010000126">
    <property type="protein sequence ID" value="KAF6744141.1"/>
    <property type="molecule type" value="Genomic_DNA"/>
</dbReference>
<protein>
    <submittedName>
        <fullName evidence="10">Aromatic peroxygenase</fullName>
    </submittedName>
</protein>
<keyword evidence="11" id="KW-1185">Reference proteome</keyword>
<evidence type="ECO:0000313" key="11">
    <source>
        <dbReference type="Proteomes" id="UP000521943"/>
    </source>
</evidence>
<organism evidence="10 11">
    <name type="scientific">Ephemerocybe angulata</name>
    <dbReference type="NCBI Taxonomy" id="980116"/>
    <lineage>
        <taxon>Eukaryota</taxon>
        <taxon>Fungi</taxon>
        <taxon>Dikarya</taxon>
        <taxon>Basidiomycota</taxon>
        <taxon>Agaricomycotina</taxon>
        <taxon>Agaricomycetes</taxon>
        <taxon>Agaricomycetidae</taxon>
        <taxon>Agaricales</taxon>
        <taxon>Agaricineae</taxon>
        <taxon>Psathyrellaceae</taxon>
        <taxon>Ephemerocybe</taxon>
    </lineage>
</organism>
<sequence length="325" mass="35146">MSIQRSSNSPSRSPRTAPCTGLSERDLASAVATLDITLPGTPPGPPSFTGTKLIYDALHPYIPPGPLDIRGPCPGLNTLANHGYLPRIGIATPAQIISAVMEGFNMENGIAKFVTYAAFVVDGNPITDLLSIGRKSVLTGDLADPAIVGGLNTHGVFEGDASTTRLDAYLGNNFELNDGLWNQYLEAPQQAHPPIHRREPRIRLHLPALATLFFKDNRFPKDFWRAPKPSSANGIVQVFTAHPIAPGRNAGKVNSYTVDPNSGSFTNFCALYYNFVNQTVKTLYPNPTGILQRNLAINLGYLYESLPTLPGSTVKCDQLFPYGQV</sequence>
<dbReference type="AlphaFoldDB" id="A0A8H6LWV5"/>
<dbReference type="Pfam" id="PF01328">
    <property type="entry name" value="Peroxidase_2"/>
    <property type="match status" value="1"/>
</dbReference>
<evidence type="ECO:0000256" key="4">
    <source>
        <dbReference type="ARBA" id="ARBA00022723"/>
    </source>
</evidence>
<gene>
    <name evidence="10" type="ORF">DFP72DRAFT_1177238</name>
</gene>
<keyword evidence="5" id="KW-0560">Oxidoreductase</keyword>
<evidence type="ECO:0000256" key="1">
    <source>
        <dbReference type="ARBA" id="ARBA00001970"/>
    </source>
</evidence>
<keyword evidence="4" id="KW-0479">Metal-binding</keyword>
<evidence type="ECO:0000256" key="3">
    <source>
        <dbReference type="ARBA" id="ARBA00022617"/>
    </source>
</evidence>
<dbReference type="GO" id="GO:0046872">
    <property type="term" value="F:metal ion binding"/>
    <property type="evidence" value="ECO:0007669"/>
    <property type="project" value="UniProtKB-KW"/>
</dbReference>
<comment type="caution">
    <text evidence="10">The sequence shown here is derived from an EMBL/GenBank/DDBJ whole genome shotgun (WGS) entry which is preliminary data.</text>
</comment>
<dbReference type="Proteomes" id="UP000521943">
    <property type="component" value="Unassembled WGS sequence"/>
</dbReference>
<dbReference type="PANTHER" id="PTHR33577:SF16">
    <property type="entry name" value="HEME HALOPEROXIDASE FAMILY PROFILE DOMAIN-CONTAINING PROTEIN"/>
    <property type="match status" value="1"/>
</dbReference>
<dbReference type="PANTHER" id="PTHR33577">
    <property type="entry name" value="STERIGMATOCYSTIN BIOSYNTHESIS PEROXIDASE STCC-RELATED"/>
    <property type="match status" value="1"/>
</dbReference>
<feature type="region of interest" description="Disordered" evidence="8">
    <location>
        <begin position="1"/>
        <end position="22"/>
    </location>
</feature>
<keyword evidence="3" id="KW-0349">Heme</keyword>
<evidence type="ECO:0000256" key="5">
    <source>
        <dbReference type="ARBA" id="ARBA00023002"/>
    </source>
</evidence>
<keyword evidence="2" id="KW-0575">Peroxidase</keyword>
<evidence type="ECO:0000313" key="10">
    <source>
        <dbReference type="EMBL" id="KAF6744141.1"/>
    </source>
</evidence>
<dbReference type="InterPro" id="IPR000028">
    <property type="entry name" value="Chloroperoxidase"/>
</dbReference>
<feature type="domain" description="Heme haloperoxidase family profile" evidence="9">
    <location>
        <begin position="57"/>
        <end position="246"/>
    </location>
</feature>
<dbReference type="GO" id="GO:0004601">
    <property type="term" value="F:peroxidase activity"/>
    <property type="evidence" value="ECO:0007669"/>
    <property type="project" value="UniProtKB-KW"/>
</dbReference>
<proteinExistence type="inferred from homology"/>
<dbReference type="Gene3D" id="1.10.489.10">
    <property type="entry name" value="Chloroperoxidase-like"/>
    <property type="match status" value="2"/>
</dbReference>
<accession>A0A8H6LWV5</accession>
<keyword evidence="6" id="KW-0408">Iron</keyword>
<comment type="cofactor">
    <cofactor evidence="1">
        <name>heme b</name>
        <dbReference type="ChEBI" id="CHEBI:60344"/>
    </cofactor>
</comment>
<comment type="similarity">
    <text evidence="7">Belongs to the chloroperoxidase family.</text>
</comment>
<dbReference type="SUPFAM" id="SSF47571">
    <property type="entry name" value="Cloroperoxidase"/>
    <property type="match status" value="1"/>
</dbReference>
<dbReference type="OrthoDB" id="2542103at2759"/>
<evidence type="ECO:0000256" key="6">
    <source>
        <dbReference type="ARBA" id="ARBA00023004"/>
    </source>
</evidence>
<evidence type="ECO:0000256" key="2">
    <source>
        <dbReference type="ARBA" id="ARBA00022559"/>
    </source>
</evidence>
<evidence type="ECO:0000256" key="7">
    <source>
        <dbReference type="ARBA" id="ARBA00025795"/>
    </source>
</evidence>